<dbReference type="OrthoDB" id="268604at2759"/>
<dbReference type="AlphaFoldDB" id="A0A061J6P6"/>
<dbReference type="Proteomes" id="UP000031737">
    <property type="component" value="Unassembled WGS sequence"/>
</dbReference>
<reference evidence="1 2" key="1">
    <citation type="submission" date="2013-07" db="EMBL/GenBank/DDBJ databases">
        <authorList>
            <person name="Stoco P.H."/>
            <person name="Wagner G."/>
            <person name="Gerber A."/>
            <person name="Zaha A."/>
            <person name="Thompson C."/>
            <person name="Bartholomeu D.C."/>
            <person name="Luckemeyer D.D."/>
            <person name="Bahia D."/>
            <person name="Loreto E."/>
            <person name="Prestes E.B."/>
            <person name="Lima F.M."/>
            <person name="Rodrigues-Luiz G."/>
            <person name="Vallejo G.A."/>
            <person name="Filho J.F."/>
            <person name="Monteiro K.M."/>
            <person name="Tyler K.M."/>
            <person name="de Almeida L.G."/>
            <person name="Ortiz M.F."/>
            <person name="Siervo M.A."/>
            <person name="de Moraes M.H."/>
            <person name="Cunha O.L."/>
            <person name="Mendonca-Neto R."/>
            <person name="Silva R."/>
            <person name="Teixeira S.M."/>
            <person name="Murta S.M."/>
            <person name="Sincero T.C."/>
            <person name="Mendes T.A."/>
            <person name="Urmenyi T.P."/>
            <person name="Silva V.G."/>
            <person name="da Rocha W.D."/>
            <person name="Andersson B."/>
            <person name="Romanha A.J."/>
            <person name="Steindel M."/>
            <person name="de Vasconcelos A.T."/>
            <person name="Grisard E.C."/>
        </authorList>
    </citation>
    <scope>NUCLEOTIDE SEQUENCE [LARGE SCALE GENOMIC DNA]</scope>
    <source>
        <strain evidence="1 2">SC58</strain>
    </source>
</reference>
<dbReference type="EMBL" id="AUPL01001196">
    <property type="protein sequence ID" value="ESL11063.1"/>
    <property type="molecule type" value="Genomic_DNA"/>
</dbReference>
<proteinExistence type="predicted"/>
<comment type="caution">
    <text evidence="1">The sequence shown here is derived from an EMBL/GenBank/DDBJ whole genome shotgun (WGS) entry which is preliminary data.</text>
</comment>
<dbReference type="VEuPathDB" id="TriTrypDB:TRSC58_01196"/>
<accession>A0A061J6P6</accession>
<organism evidence="1 2">
    <name type="scientific">Trypanosoma rangeli SC58</name>
    <dbReference type="NCBI Taxonomy" id="429131"/>
    <lineage>
        <taxon>Eukaryota</taxon>
        <taxon>Discoba</taxon>
        <taxon>Euglenozoa</taxon>
        <taxon>Kinetoplastea</taxon>
        <taxon>Metakinetoplastina</taxon>
        <taxon>Trypanosomatida</taxon>
        <taxon>Trypanosomatidae</taxon>
        <taxon>Trypanosoma</taxon>
        <taxon>Herpetosoma</taxon>
    </lineage>
</organism>
<gene>
    <name evidence="1" type="ORF">TRSC58_01196</name>
</gene>
<evidence type="ECO:0000313" key="2">
    <source>
        <dbReference type="Proteomes" id="UP000031737"/>
    </source>
</evidence>
<keyword evidence="2" id="KW-1185">Reference proteome</keyword>
<name>A0A061J6P6_TRYRA</name>
<protein>
    <submittedName>
        <fullName evidence="1">Uncharacterized protein</fullName>
    </submittedName>
</protein>
<sequence length="207" mass="23964">MDVTDQVYFGRDTTKYKTADVPHLVMCRTAPAALRGEVSQRACSEMLHWDEYREALGLQDGTGKMLDSFLTRVAAPFLGYTFKREKDKVKLKAYSVAVNPAFRELPLQTFCSEMEHWDAYRETNNIRDNVGSMRQLFYPNVFGGNEMIILDARRKLLFMKMMCIVNTRESFGRPTQMLCTEMIHWDDFQKANGTLVNPTMEIVFGKR</sequence>
<evidence type="ECO:0000313" key="1">
    <source>
        <dbReference type="EMBL" id="ESL11063.1"/>
    </source>
</evidence>